<dbReference type="SUPFAM" id="SSF52540">
    <property type="entry name" value="P-loop containing nucleoside triphosphate hydrolases"/>
    <property type="match status" value="1"/>
</dbReference>
<dbReference type="InterPro" id="IPR005286">
    <property type="entry name" value="Cell_div_FtsE"/>
</dbReference>
<evidence type="ECO:0000256" key="5">
    <source>
        <dbReference type="ARBA" id="ARBA00022475"/>
    </source>
</evidence>
<evidence type="ECO:0000256" key="6">
    <source>
        <dbReference type="ARBA" id="ARBA00022618"/>
    </source>
</evidence>
<reference evidence="14" key="1">
    <citation type="journal article" date="2019" name="Int. J. Syst. Evol. Microbiol.">
        <title>The Global Catalogue of Microorganisms (GCM) 10K type strain sequencing project: providing services to taxonomists for standard genome sequencing and annotation.</title>
        <authorList>
            <consortium name="The Broad Institute Genomics Platform"/>
            <consortium name="The Broad Institute Genome Sequencing Center for Infectious Disease"/>
            <person name="Wu L."/>
            <person name="Ma J."/>
        </authorList>
    </citation>
    <scope>NUCLEOTIDE SEQUENCE [LARGE SCALE GENOMIC DNA]</scope>
    <source>
        <strain evidence="14">CCUG 60023</strain>
    </source>
</reference>
<dbReference type="SMART" id="SM00382">
    <property type="entry name" value="AAA"/>
    <property type="match status" value="1"/>
</dbReference>
<proteinExistence type="inferred from homology"/>
<dbReference type="PANTHER" id="PTHR24220:SF470">
    <property type="entry name" value="CELL DIVISION ATP-BINDING PROTEIN FTSE"/>
    <property type="match status" value="1"/>
</dbReference>
<gene>
    <name evidence="11 13" type="primary">ftsE</name>
    <name evidence="13" type="ORF">ACFQ14_01015</name>
</gene>
<dbReference type="GO" id="GO:0051301">
    <property type="term" value="P:cell division"/>
    <property type="evidence" value="ECO:0007669"/>
    <property type="project" value="UniProtKB-KW"/>
</dbReference>
<evidence type="ECO:0000256" key="1">
    <source>
        <dbReference type="ARBA" id="ARBA00002579"/>
    </source>
</evidence>
<dbReference type="GO" id="GO:0005524">
    <property type="term" value="F:ATP binding"/>
    <property type="evidence" value="ECO:0007669"/>
    <property type="project" value="UniProtKB-KW"/>
</dbReference>
<sequence length="219" mass="24598">MIRFDNVGVRYGLGEEVLSDLCFDIKPGTFQYLTGASGSGKTSLLRLLFLSLQPTRGNISIFGKNAQALDRTELPAIRRRIGIVFQDFRLLDHMTLYENVALPLRVRGYEEASYRRDVIDLIKWVGLADRIDAFPQVLSGGEQQRAAVARAIIDQPELLLADEPTGNLDPALARRLLRLFIELNRSGTSVVIATHDLSLMEQHSARRLVLESGRMEVYD</sequence>
<evidence type="ECO:0000256" key="9">
    <source>
        <dbReference type="ARBA" id="ARBA00023136"/>
    </source>
</evidence>
<dbReference type="InterPro" id="IPR003593">
    <property type="entry name" value="AAA+_ATPase"/>
</dbReference>
<dbReference type="PROSITE" id="PS00211">
    <property type="entry name" value="ABC_TRANSPORTER_1"/>
    <property type="match status" value="1"/>
</dbReference>
<evidence type="ECO:0000256" key="10">
    <source>
        <dbReference type="ARBA" id="ARBA00023306"/>
    </source>
</evidence>
<dbReference type="PROSITE" id="PS50893">
    <property type="entry name" value="ABC_TRANSPORTER_2"/>
    <property type="match status" value="1"/>
</dbReference>
<keyword evidence="7 11" id="KW-0547">Nucleotide-binding</keyword>
<evidence type="ECO:0000256" key="2">
    <source>
        <dbReference type="ARBA" id="ARBA00004202"/>
    </source>
</evidence>
<dbReference type="EMBL" id="JBHTJV010000002">
    <property type="protein sequence ID" value="MFD0914981.1"/>
    <property type="molecule type" value="Genomic_DNA"/>
</dbReference>
<evidence type="ECO:0000256" key="8">
    <source>
        <dbReference type="ARBA" id="ARBA00022840"/>
    </source>
</evidence>
<feature type="domain" description="ABC transporter" evidence="12">
    <location>
        <begin position="2"/>
        <end position="219"/>
    </location>
</feature>
<evidence type="ECO:0000256" key="3">
    <source>
        <dbReference type="ARBA" id="ARBA00005417"/>
    </source>
</evidence>
<comment type="function">
    <text evidence="1">Part of the ABC transporter FtsEX involved in cellular division. Important for assembly or stability of the septal ring.</text>
</comment>
<dbReference type="Proteomes" id="UP001597101">
    <property type="component" value="Unassembled WGS sequence"/>
</dbReference>
<organism evidence="13 14">
    <name type="scientific">Pseudahrensia aquimaris</name>
    <dbReference type="NCBI Taxonomy" id="744461"/>
    <lineage>
        <taxon>Bacteria</taxon>
        <taxon>Pseudomonadati</taxon>
        <taxon>Pseudomonadota</taxon>
        <taxon>Alphaproteobacteria</taxon>
        <taxon>Hyphomicrobiales</taxon>
        <taxon>Ahrensiaceae</taxon>
        <taxon>Pseudahrensia</taxon>
    </lineage>
</organism>
<comment type="caution">
    <text evidence="13">The sequence shown here is derived from an EMBL/GenBank/DDBJ whole genome shotgun (WGS) entry which is preliminary data.</text>
</comment>
<dbReference type="InterPro" id="IPR017871">
    <property type="entry name" value="ABC_transporter-like_CS"/>
</dbReference>
<evidence type="ECO:0000256" key="7">
    <source>
        <dbReference type="ARBA" id="ARBA00022741"/>
    </source>
</evidence>
<dbReference type="InterPro" id="IPR003439">
    <property type="entry name" value="ABC_transporter-like_ATP-bd"/>
</dbReference>
<evidence type="ECO:0000256" key="4">
    <source>
        <dbReference type="ARBA" id="ARBA00020019"/>
    </source>
</evidence>
<comment type="subunit">
    <text evidence="11">Homodimer. Forms a membrane-associated complex with FtsX.</text>
</comment>
<accession>A0ABW3FDU0</accession>
<dbReference type="InterPro" id="IPR015854">
    <property type="entry name" value="ABC_transpr_LolD-like"/>
</dbReference>
<keyword evidence="6 11" id="KW-0132">Cell division</keyword>
<evidence type="ECO:0000313" key="13">
    <source>
        <dbReference type="EMBL" id="MFD0914981.1"/>
    </source>
</evidence>
<comment type="similarity">
    <text evidence="3 11">Belongs to the ABC transporter superfamily.</text>
</comment>
<dbReference type="PANTHER" id="PTHR24220">
    <property type="entry name" value="IMPORT ATP-BINDING PROTEIN"/>
    <property type="match status" value="1"/>
</dbReference>
<evidence type="ECO:0000259" key="12">
    <source>
        <dbReference type="PROSITE" id="PS50893"/>
    </source>
</evidence>
<keyword evidence="10 11" id="KW-0131">Cell cycle</keyword>
<keyword evidence="9 11" id="KW-0472">Membrane</keyword>
<dbReference type="Pfam" id="PF00005">
    <property type="entry name" value="ABC_tran"/>
    <property type="match status" value="1"/>
</dbReference>
<keyword evidence="5 11" id="KW-1003">Cell membrane</keyword>
<dbReference type="InterPro" id="IPR027417">
    <property type="entry name" value="P-loop_NTPase"/>
</dbReference>
<protein>
    <recommendedName>
        <fullName evidence="4 11">Cell division ATP-binding protein FtsE</fullName>
    </recommendedName>
</protein>
<dbReference type="NCBIfam" id="TIGR02673">
    <property type="entry name" value="FtsE"/>
    <property type="match status" value="1"/>
</dbReference>
<name>A0ABW3FDU0_9HYPH</name>
<comment type="subcellular location">
    <subcellularLocation>
        <location evidence="11">Cell inner membrane</location>
        <topology evidence="11">Peripheral membrane protein</topology>
        <orientation evidence="11">Cytoplasmic side</orientation>
    </subcellularLocation>
    <subcellularLocation>
        <location evidence="2">Cell membrane</location>
        <topology evidence="2">Peripheral membrane protein</topology>
    </subcellularLocation>
</comment>
<dbReference type="RefSeq" id="WP_377210833.1">
    <property type="nucleotide sequence ID" value="NZ_JBHTJV010000002.1"/>
</dbReference>
<evidence type="ECO:0000313" key="14">
    <source>
        <dbReference type="Proteomes" id="UP001597101"/>
    </source>
</evidence>
<keyword evidence="14" id="KW-1185">Reference proteome</keyword>
<keyword evidence="8 11" id="KW-0067">ATP-binding</keyword>
<dbReference type="Gene3D" id="3.40.50.300">
    <property type="entry name" value="P-loop containing nucleotide triphosphate hydrolases"/>
    <property type="match status" value="1"/>
</dbReference>
<evidence type="ECO:0000256" key="11">
    <source>
        <dbReference type="RuleBase" id="RU365094"/>
    </source>
</evidence>